<feature type="non-terminal residue" evidence="2">
    <location>
        <position position="1"/>
    </location>
</feature>
<organism evidence="2 3">
    <name type="scientific">Rubroshorea leprosula</name>
    <dbReference type="NCBI Taxonomy" id="152421"/>
    <lineage>
        <taxon>Eukaryota</taxon>
        <taxon>Viridiplantae</taxon>
        <taxon>Streptophyta</taxon>
        <taxon>Embryophyta</taxon>
        <taxon>Tracheophyta</taxon>
        <taxon>Spermatophyta</taxon>
        <taxon>Magnoliopsida</taxon>
        <taxon>eudicotyledons</taxon>
        <taxon>Gunneridae</taxon>
        <taxon>Pentapetalae</taxon>
        <taxon>rosids</taxon>
        <taxon>malvids</taxon>
        <taxon>Malvales</taxon>
        <taxon>Dipterocarpaceae</taxon>
        <taxon>Rubroshorea</taxon>
    </lineage>
</organism>
<feature type="compositionally biased region" description="Polar residues" evidence="1">
    <location>
        <begin position="105"/>
        <end position="133"/>
    </location>
</feature>
<feature type="compositionally biased region" description="Polar residues" evidence="1">
    <location>
        <begin position="78"/>
        <end position="87"/>
    </location>
</feature>
<comment type="caution">
    <text evidence="2">The sequence shown here is derived from an EMBL/GenBank/DDBJ whole genome shotgun (WGS) entry which is preliminary data.</text>
</comment>
<proteinExistence type="predicted"/>
<name>A0AAV5LR46_9ROSI</name>
<reference evidence="2 3" key="1">
    <citation type="journal article" date="2021" name="Commun. Biol.">
        <title>The genome of Shorea leprosula (Dipterocarpaceae) highlights the ecological relevance of drought in aseasonal tropical rainforests.</title>
        <authorList>
            <person name="Ng K.K.S."/>
            <person name="Kobayashi M.J."/>
            <person name="Fawcett J.A."/>
            <person name="Hatakeyama M."/>
            <person name="Paape T."/>
            <person name="Ng C.H."/>
            <person name="Ang C.C."/>
            <person name="Tnah L.H."/>
            <person name="Lee C.T."/>
            <person name="Nishiyama T."/>
            <person name="Sese J."/>
            <person name="O'Brien M.J."/>
            <person name="Copetti D."/>
            <person name="Mohd Noor M.I."/>
            <person name="Ong R.C."/>
            <person name="Putra M."/>
            <person name="Sireger I.Z."/>
            <person name="Indrioko S."/>
            <person name="Kosugi Y."/>
            <person name="Izuno A."/>
            <person name="Isagi Y."/>
            <person name="Lee S.L."/>
            <person name="Shimizu K.K."/>
        </authorList>
    </citation>
    <scope>NUCLEOTIDE SEQUENCE [LARGE SCALE GENOMIC DNA]</scope>
    <source>
        <strain evidence="2">214</strain>
    </source>
</reference>
<protein>
    <submittedName>
        <fullName evidence="2">Uncharacterized protein</fullName>
    </submittedName>
</protein>
<evidence type="ECO:0000313" key="2">
    <source>
        <dbReference type="EMBL" id="GKV39161.1"/>
    </source>
</evidence>
<evidence type="ECO:0000256" key="1">
    <source>
        <dbReference type="SAM" id="MobiDB-lite"/>
    </source>
</evidence>
<sequence length="172" mass="19228">WQQVPWGWGLPPNPHPHPHPRSSMTSMGIPTRIFYGGSKITSIPISAGNDSLNEPQNNNTIIVCYDYEKGVAQACKQQKSHSNNLANNRRENEIGNNKAKRMRSASPQNKSSSTNIQILTNTHNSGSGKLTETKLVSYSTEERRLESGEEAEVWRGGIAEQVCKSHKFEKRK</sequence>
<evidence type="ECO:0000313" key="3">
    <source>
        <dbReference type="Proteomes" id="UP001054252"/>
    </source>
</evidence>
<keyword evidence="3" id="KW-1185">Reference proteome</keyword>
<gene>
    <name evidence="2" type="ORF">SLEP1_g46970</name>
</gene>
<dbReference type="EMBL" id="BPVZ01000133">
    <property type="protein sequence ID" value="GKV39161.1"/>
    <property type="molecule type" value="Genomic_DNA"/>
</dbReference>
<feature type="region of interest" description="Disordered" evidence="1">
    <location>
        <begin position="78"/>
        <end position="133"/>
    </location>
</feature>
<dbReference type="AlphaFoldDB" id="A0AAV5LR46"/>
<dbReference type="Proteomes" id="UP001054252">
    <property type="component" value="Unassembled WGS sequence"/>
</dbReference>
<feature type="region of interest" description="Disordered" evidence="1">
    <location>
        <begin position="1"/>
        <end position="26"/>
    </location>
</feature>
<accession>A0AAV5LR46</accession>